<dbReference type="PANTHER" id="PTHR37297:SF1">
    <property type="entry name" value="PROTEIN NRDI"/>
    <property type="match status" value="1"/>
</dbReference>
<dbReference type="HAMAP" id="MF_00128">
    <property type="entry name" value="NrdI"/>
    <property type="match status" value="1"/>
</dbReference>
<dbReference type="SUPFAM" id="SSF52218">
    <property type="entry name" value="Flavoproteins"/>
    <property type="match status" value="1"/>
</dbReference>
<dbReference type="NCBIfam" id="TIGR00333">
    <property type="entry name" value="nrdI"/>
    <property type="match status" value="1"/>
</dbReference>
<dbReference type="RefSeq" id="WP_268599567.1">
    <property type="nucleotide sequence ID" value="NZ_JAMDNP010000011.1"/>
</dbReference>
<evidence type="ECO:0000256" key="2">
    <source>
        <dbReference type="ARBA" id="ARBA00009942"/>
    </source>
</evidence>
<evidence type="ECO:0000256" key="3">
    <source>
        <dbReference type="HAMAP-Rule" id="MF_00128"/>
    </source>
</evidence>
<protein>
    <recommendedName>
        <fullName evidence="3">Protein NrdI</fullName>
    </recommendedName>
</protein>
<gene>
    <name evidence="3 4" type="primary">nrdI</name>
    <name evidence="4" type="ORF">M5X12_07330</name>
</gene>
<dbReference type="Pfam" id="PF07972">
    <property type="entry name" value="Flavodoxin_NdrI"/>
    <property type="match status" value="1"/>
</dbReference>
<organism evidence="4 5">
    <name type="scientific">Paenibacillus alvei</name>
    <name type="common">Bacillus alvei</name>
    <dbReference type="NCBI Taxonomy" id="44250"/>
    <lineage>
        <taxon>Bacteria</taxon>
        <taxon>Bacillati</taxon>
        <taxon>Bacillota</taxon>
        <taxon>Bacilli</taxon>
        <taxon>Bacillales</taxon>
        <taxon>Paenibacillaceae</taxon>
        <taxon>Paenibacillus</taxon>
    </lineage>
</organism>
<dbReference type="InterPro" id="IPR004465">
    <property type="entry name" value="RNR_NrdI"/>
</dbReference>
<dbReference type="InterPro" id="IPR029039">
    <property type="entry name" value="Flavoprotein-like_sf"/>
</dbReference>
<dbReference type="PIRSF" id="PIRSF005087">
    <property type="entry name" value="NrdI"/>
    <property type="match status" value="1"/>
</dbReference>
<name>A0ABT4GUK7_PAEAL</name>
<dbReference type="PANTHER" id="PTHR37297">
    <property type="entry name" value="PROTEIN NRDI"/>
    <property type="match status" value="1"/>
</dbReference>
<dbReference type="InterPro" id="IPR020852">
    <property type="entry name" value="RNR_Ib_NrdI_bac"/>
</dbReference>
<keyword evidence="5" id="KW-1185">Reference proteome</keyword>
<comment type="similarity">
    <text evidence="2 3">Belongs to the NrdI family.</text>
</comment>
<reference evidence="4 5" key="1">
    <citation type="submission" date="2022-05" db="EMBL/GenBank/DDBJ databases">
        <title>Genome Sequencing of Bee-Associated Microbes.</title>
        <authorList>
            <person name="Dunlap C."/>
        </authorList>
    </citation>
    <scope>NUCLEOTIDE SEQUENCE [LARGE SCALE GENOMIC DNA]</scope>
    <source>
        <strain evidence="4 5">NRRL B-04010</strain>
    </source>
</reference>
<proteinExistence type="inferred from homology"/>
<evidence type="ECO:0000313" key="4">
    <source>
        <dbReference type="EMBL" id="MCY9760387.1"/>
    </source>
</evidence>
<accession>A0ABT4GUK7</accession>
<comment type="caution">
    <text evidence="4">The sequence shown here is derived from an EMBL/GenBank/DDBJ whole genome shotgun (WGS) entry which is preliminary data.</text>
</comment>
<comment type="function">
    <text evidence="1 3">Probably involved in ribonucleotide reductase function.</text>
</comment>
<dbReference type="Proteomes" id="UP001527181">
    <property type="component" value="Unassembled WGS sequence"/>
</dbReference>
<sequence>MRIVYYSLVGNVRRFLAKTGLPAQPIGDYDVDEPFVIVTNTLGFGEVPEPVARFLVRNGRNLVGVASSGNRNWGENFGKAADIIAKEYDVPILLKFELSGTDDDVRIFTERMREIDETYRTE</sequence>
<dbReference type="Gene3D" id="3.40.50.360">
    <property type="match status" value="1"/>
</dbReference>
<evidence type="ECO:0000256" key="1">
    <source>
        <dbReference type="ARBA" id="ARBA00003999"/>
    </source>
</evidence>
<dbReference type="EMBL" id="JAMDNP010000011">
    <property type="protein sequence ID" value="MCY9760387.1"/>
    <property type="molecule type" value="Genomic_DNA"/>
</dbReference>
<evidence type="ECO:0000313" key="5">
    <source>
        <dbReference type="Proteomes" id="UP001527181"/>
    </source>
</evidence>